<keyword evidence="10 13" id="KW-0675">Receptor</keyword>
<feature type="domain" description="Integrin alpha second immunoglobulin-like" evidence="16">
    <location>
        <begin position="522"/>
        <end position="678"/>
    </location>
</feature>
<dbReference type="InterPro" id="IPR048285">
    <property type="entry name" value="Integrin_alpha_Ig-like_2"/>
</dbReference>
<evidence type="ECO:0000256" key="4">
    <source>
        <dbReference type="ARBA" id="ARBA00022729"/>
    </source>
</evidence>
<evidence type="ECO:0000256" key="6">
    <source>
        <dbReference type="ARBA" id="ARBA00022889"/>
    </source>
</evidence>
<accession>A0A9D4C2H5</accession>
<keyword evidence="5" id="KW-0677">Repeat</keyword>
<dbReference type="InterPro" id="IPR032695">
    <property type="entry name" value="Integrin_dom_sf"/>
</dbReference>
<dbReference type="InterPro" id="IPR048286">
    <property type="entry name" value="Integrin_alpha_Ig-like_3"/>
</dbReference>
<keyword evidence="19" id="KW-1185">Reference proteome</keyword>
<evidence type="ECO:0000256" key="11">
    <source>
        <dbReference type="ARBA" id="ARBA00023180"/>
    </source>
</evidence>
<feature type="repeat" description="FG-GAP" evidence="12">
    <location>
        <begin position="318"/>
        <end position="382"/>
    </location>
</feature>
<dbReference type="Gene3D" id="2.60.40.1460">
    <property type="entry name" value="Integrin domains. Chain A, domain 2"/>
    <property type="match status" value="1"/>
</dbReference>
<evidence type="ECO:0000256" key="3">
    <source>
        <dbReference type="ARBA" id="ARBA00022692"/>
    </source>
</evidence>
<keyword evidence="3 13" id="KW-0812">Transmembrane</keyword>
<feature type="domain" description="Integrin alpha third immunoglobulin-like" evidence="17">
    <location>
        <begin position="705"/>
        <end position="829"/>
    </location>
</feature>
<evidence type="ECO:0000256" key="10">
    <source>
        <dbReference type="ARBA" id="ARBA00023170"/>
    </source>
</evidence>
<feature type="compositionally biased region" description="Basic and acidic residues" evidence="14">
    <location>
        <begin position="963"/>
        <end position="972"/>
    </location>
</feature>
<keyword evidence="11" id="KW-0325">Glycoprotein</keyword>
<evidence type="ECO:0000259" key="16">
    <source>
        <dbReference type="Pfam" id="PF20805"/>
    </source>
</evidence>
<dbReference type="GO" id="GO:0007229">
    <property type="term" value="P:integrin-mediated signaling pathway"/>
    <property type="evidence" value="ECO:0007669"/>
    <property type="project" value="UniProtKB-KW"/>
</dbReference>
<keyword evidence="9 13" id="KW-0472">Membrane</keyword>
<dbReference type="Pfam" id="PF20806">
    <property type="entry name" value="Integrin_A_Ig_3"/>
    <property type="match status" value="1"/>
</dbReference>
<keyword evidence="7 13" id="KW-1133">Transmembrane helix</keyword>
<dbReference type="EMBL" id="JAIWYP010000013">
    <property type="protein sequence ID" value="KAH3715888.1"/>
    <property type="molecule type" value="Genomic_DNA"/>
</dbReference>
<dbReference type="GO" id="GO:0033627">
    <property type="term" value="P:cell adhesion mediated by integrin"/>
    <property type="evidence" value="ECO:0007669"/>
    <property type="project" value="TreeGrafter"/>
</dbReference>
<dbReference type="Proteomes" id="UP000828390">
    <property type="component" value="Unassembled WGS sequence"/>
</dbReference>
<name>A0A9D4C2H5_DREPO</name>
<evidence type="ECO:0000259" key="17">
    <source>
        <dbReference type="Pfam" id="PF20806"/>
    </source>
</evidence>
<evidence type="ECO:0000256" key="8">
    <source>
        <dbReference type="ARBA" id="ARBA00023037"/>
    </source>
</evidence>
<dbReference type="PANTHER" id="PTHR23220:SF134">
    <property type="entry name" value="INTEGRIN ALPHA-2 DOMAIN-CONTAINING PROTEIN"/>
    <property type="match status" value="1"/>
</dbReference>
<dbReference type="InterPro" id="IPR028994">
    <property type="entry name" value="Integrin_alpha_N"/>
</dbReference>
<evidence type="ECO:0008006" key="20">
    <source>
        <dbReference type="Google" id="ProtNLM"/>
    </source>
</evidence>
<dbReference type="InterPro" id="IPR013517">
    <property type="entry name" value="FG-GAP"/>
</dbReference>
<evidence type="ECO:0000256" key="13">
    <source>
        <dbReference type="RuleBase" id="RU003762"/>
    </source>
</evidence>
<gene>
    <name evidence="18" type="ORF">DPMN_058602</name>
</gene>
<dbReference type="InterPro" id="IPR018184">
    <property type="entry name" value="Integrin_alpha_C_CS"/>
</dbReference>
<keyword evidence="6 13" id="KW-0130">Cell adhesion</keyword>
<comment type="similarity">
    <text evidence="2 13">Belongs to the integrin alpha chain family.</text>
</comment>
<dbReference type="GO" id="GO:0098609">
    <property type="term" value="P:cell-cell adhesion"/>
    <property type="evidence" value="ECO:0007669"/>
    <property type="project" value="TreeGrafter"/>
</dbReference>
<dbReference type="Gene3D" id="2.60.40.1530">
    <property type="entry name" value="ntegrin, alpha v. Chain A, domain 4"/>
    <property type="match status" value="1"/>
</dbReference>
<dbReference type="PRINTS" id="PR01185">
    <property type="entry name" value="INTEGRINA"/>
</dbReference>
<dbReference type="Pfam" id="PF20805">
    <property type="entry name" value="Integrin_A_Ig_2"/>
    <property type="match status" value="1"/>
</dbReference>
<comment type="caution">
    <text evidence="18">The sequence shown here is derived from an EMBL/GenBank/DDBJ whole genome shotgun (WGS) entry which is preliminary data.</text>
</comment>
<protein>
    <recommendedName>
        <fullName evidence="20">Integrin alpha-2 domain-containing protein</fullName>
    </recommendedName>
</protein>
<keyword evidence="8 13" id="KW-0401">Integrin</keyword>
<dbReference type="SUPFAM" id="SSF69179">
    <property type="entry name" value="Integrin domains"/>
    <property type="match status" value="3"/>
</dbReference>
<evidence type="ECO:0000313" key="18">
    <source>
        <dbReference type="EMBL" id="KAH3715888.1"/>
    </source>
</evidence>
<dbReference type="Gene3D" id="2.60.40.1510">
    <property type="entry name" value="ntegrin, alpha v. Chain A, domain 3"/>
    <property type="match status" value="1"/>
</dbReference>
<sequence length="972" mass="107262">MGGSLAVRPNRDSKAGIVACAPRWGNRYSVNDTFMLGMCYVIPKDLTPSNIIKLPALVSGNNYMYKYPDNKTIHNWAMAGYGINAHYTSEETSLLFGAPGLKDWTGGFVNVNLATRLSATVSESDPYLVNETSSSLAGFAITSGFYSNHSSRHEYFVVGIPRAKLTGQVKIFMSEQISYSLQNPWLDINAIDHKAEDLPINSYFGGSLLTADVNADGIDDLLVGAPLYSPDSRKESVDLGAVFLYLGPLNDSSVIVPKLTLKGTGTGGRFGTSMAYLTDMNNDGFNDVAIGAPFEDDLRGAVYIYNGYKGGLWPAYSQRILASTLPNGQTLRGLGVSIARAVDLNADNVPDTIVGSHLSDQVVVLYGQPVIKMSADLEITPDRFIEKNSDNVEIRACFRFSHAICEKIFVDVKFKLDTKKETGRERVVFNQTRIPSAIKSVTVFQGMSSCTDRLRLFAKSPTDMVREINIEAEYEIGENGIRCDTKLNPTIERFNGLNPGDPDLVLETKLRSMIEFKKACPNNICKTDLHVRASASFDNSSGFLIIGKSEISLNIKITKTGDPSYGSVFYMIYPNFLSFIRIKELTNNTVSCSPLVAPSQTAHQAAIPDEWIEFRRRTNATLKVTDSVLMCNFGNPLSDDSGTAVDVELVLPDHVTTELFYIVVMATTLSNEMNSFDNNETIAIRLKHVYATKLSGAASLETIFINDNKIHDEVNHTFALDNLGPSLIPYAILNVFFPITQHGSGALLWVNRTTVRCRTPCNVECEFRSKFRIPDITMDINGRHSNFTSGDKPNETLTVTTQLNCNAADCTQLTCRATNIQPKSNLVVMAQIIVMHDFGGISKDRSTIEVVSAATTNTTGLEDKGILKEQIVTRVVPRQIFKKEVPWWVVLLSILGGIIFIAVLVFILFKFGFFKRKTREDLEKMRLLKEKNGKSPSPPSEGTGSPYELKNGSGEFTDSEQLPVKEKNETLI</sequence>
<dbReference type="InterPro" id="IPR000413">
    <property type="entry name" value="Integrin_alpha"/>
</dbReference>
<dbReference type="GO" id="GO:0009897">
    <property type="term" value="C:external side of plasma membrane"/>
    <property type="evidence" value="ECO:0007669"/>
    <property type="project" value="TreeGrafter"/>
</dbReference>
<evidence type="ECO:0000256" key="1">
    <source>
        <dbReference type="ARBA" id="ARBA00004479"/>
    </source>
</evidence>
<evidence type="ECO:0000256" key="14">
    <source>
        <dbReference type="SAM" id="MobiDB-lite"/>
    </source>
</evidence>
<evidence type="ECO:0000256" key="2">
    <source>
        <dbReference type="ARBA" id="ARBA00008054"/>
    </source>
</evidence>
<feature type="domain" description="Integrin alpha first immunoglubulin-like" evidence="15">
    <location>
        <begin position="368"/>
        <end position="477"/>
    </location>
</feature>
<reference evidence="18" key="2">
    <citation type="submission" date="2020-11" db="EMBL/GenBank/DDBJ databases">
        <authorList>
            <person name="McCartney M.A."/>
            <person name="Auch B."/>
            <person name="Kono T."/>
            <person name="Mallez S."/>
            <person name="Becker A."/>
            <person name="Gohl D.M."/>
            <person name="Silverstein K.A.T."/>
            <person name="Koren S."/>
            <person name="Bechman K.B."/>
            <person name="Herman A."/>
            <person name="Abrahante J.E."/>
            <person name="Garbe J."/>
        </authorList>
    </citation>
    <scope>NUCLEOTIDE SEQUENCE</scope>
    <source>
        <strain evidence="18">Duluth1</strain>
        <tissue evidence="18">Whole animal</tissue>
    </source>
</reference>
<evidence type="ECO:0000313" key="19">
    <source>
        <dbReference type="Proteomes" id="UP000828390"/>
    </source>
</evidence>
<comment type="subcellular location">
    <subcellularLocation>
        <location evidence="1 13">Membrane</location>
        <topology evidence="1 13">Single-pass type I membrane protein</topology>
    </subcellularLocation>
</comment>
<evidence type="ECO:0000256" key="9">
    <source>
        <dbReference type="ARBA" id="ARBA00023136"/>
    </source>
</evidence>
<reference evidence="18" key="1">
    <citation type="journal article" date="2019" name="bioRxiv">
        <title>The Genome of the Zebra Mussel, Dreissena polymorpha: A Resource for Invasive Species Research.</title>
        <authorList>
            <person name="McCartney M.A."/>
            <person name="Auch B."/>
            <person name="Kono T."/>
            <person name="Mallez S."/>
            <person name="Zhang Y."/>
            <person name="Obille A."/>
            <person name="Becker A."/>
            <person name="Abrahante J.E."/>
            <person name="Garbe J."/>
            <person name="Badalamenti J.P."/>
            <person name="Herman A."/>
            <person name="Mangelson H."/>
            <person name="Liachko I."/>
            <person name="Sullivan S."/>
            <person name="Sone E.D."/>
            <person name="Koren S."/>
            <person name="Silverstein K.A.T."/>
            <person name="Beckman K.B."/>
            <person name="Gohl D.M."/>
        </authorList>
    </citation>
    <scope>NUCLEOTIDE SEQUENCE</scope>
    <source>
        <strain evidence="18">Duluth1</strain>
        <tissue evidence="18">Whole animal</tissue>
    </source>
</reference>
<dbReference type="PROSITE" id="PS51470">
    <property type="entry name" value="FG_GAP"/>
    <property type="match status" value="3"/>
</dbReference>
<feature type="region of interest" description="Disordered" evidence="14">
    <location>
        <begin position="927"/>
        <end position="972"/>
    </location>
</feature>
<dbReference type="InterPro" id="IPR013649">
    <property type="entry name" value="Integrin_alpha_Ig-like_1"/>
</dbReference>
<keyword evidence="4" id="KW-0732">Signal</keyword>
<dbReference type="GO" id="GO:0007160">
    <property type="term" value="P:cell-matrix adhesion"/>
    <property type="evidence" value="ECO:0007669"/>
    <property type="project" value="TreeGrafter"/>
</dbReference>
<dbReference type="AlphaFoldDB" id="A0A9D4C2H5"/>
<evidence type="ECO:0000259" key="15">
    <source>
        <dbReference type="Pfam" id="PF08441"/>
    </source>
</evidence>
<dbReference type="InterPro" id="IPR013519">
    <property type="entry name" value="Int_alpha_beta-p"/>
</dbReference>
<dbReference type="Gene3D" id="1.20.5.930">
    <property type="entry name" value="Bicelle-embedded integrin alpha(iib) transmembrane segment"/>
    <property type="match status" value="1"/>
</dbReference>
<evidence type="ECO:0000256" key="5">
    <source>
        <dbReference type="ARBA" id="ARBA00022737"/>
    </source>
</evidence>
<organism evidence="18 19">
    <name type="scientific">Dreissena polymorpha</name>
    <name type="common">Zebra mussel</name>
    <name type="synonym">Mytilus polymorpha</name>
    <dbReference type="NCBI Taxonomy" id="45954"/>
    <lineage>
        <taxon>Eukaryota</taxon>
        <taxon>Metazoa</taxon>
        <taxon>Spiralia</taxon>
        <taxon>Lophotrochozoa</taxon>
        <taxon>Mollusca</taxon>
        <taxon>Bivalvia</taxon>
        <taxon>Autobranchia</taxon>
        <taxon>Heteroconchia</taxon>
        <taxon>Euheterodonta</taxon>
        <taxon>Imparidentia</taxon>
        <taxon>Neoheterodontei</taxon>
        <taxon>Myida</taxon>
        <taxon>Dreissenoidea</taxon>
        <taxon>Dreissenidae</taxon>
        <taxon>Dreissena</taxon>
    </lineage>
</organism>
<dbReference type="GO" id="GO:0005178">
    <property type="term" value="F:integrin binding"/>
    <property type="evidence" value="ECO:0007669"/>
    <property type="project" value="TreeGrafter"/>
</dbReference>
<dbReference type="PANTHER" id="PTHR23220">
    <property type="entry name" value="INTEGRIN ALPHA"/>
    <property type="match status" value="1"/>
</dbReference>
<dbReference type="Gene3D" id="2.130.10.130">
    <property type="entry name" value="Integrin alpha, N-terminal"/>
    <property type="match status" value="1"/>
</dbReference>
<evidence type="ECO:0000256" key="7">
    <source>
        <dbReference type="ARBA" id="ARBA00022989"/>
    </source>
</evidence>
<feature type="repeat" description="FG-GAP" evidence="12">
    <location>
        <begin position="190"/>
        <end position="254"/>
    </location>
</feature>
<dbReference type="SMART" id="SM00191">
    <property type="entry name" value="Int_alpha"/>
    <property type="match status" value="4"/>
</dbReference>
<feature type="transmembrane region" description="Helical" evidence="13">
    <location>
        <begin position="887"/>
        <end position="909"/>
    </location>
</feature>
<dbReference type="Pfam" id="PF08441">
    <property type="entry name" value="Integrin_A_Ig_1"/>
    <property type="match status" value="1"/>
</dbReference>
<feature type="repeat" description="FG-GAP" evidence="12">
    <location>
        <begin position="256"/>
        <end position="314"/>
    </location>
</feature>
<dbReference type="GO" id="GO:0008305">
    <property type="term" value="C:integrin complex"/>
    <property type="evidence" value="ECO:0007669"/>
    <property type="project" value="InterPro"/>
</dbReference>
<evidence type="ECO:0000256" key="12">
    <source>
        <dbReference type="PROSITE-ProRule" id="PRU00803"/>
    </source>
</evidence>
<dbReference type="SUPFAM" id="SSF69318">
    <property type="entry name" value="Integrin alpha N-terminal domain"/>
    <property type="match status" value="1"/>
</dbReference>
<proteinExistence type="inferred from homology"/>
<dbReference type="PROSITE" id="PS00242">
    <property type="entry name" value="INTEGRIN_ALPHA"/>
    <property type="match status" value="1"/>
</dbReference>
<dbReference type="Pfam" id="PF01839">
    <property type="entry name" value="FG-GAP"/>
    <property type="match status" value="2"/>
</dbReference>